<proteinExistence type="predicted"/>
<keyword evidence="2" id="KW-1185">Reference proteome</keyword>
<dbReference type="Proteomes" id="UP000443423">
    <property type="component" value="Unassembled WGS sequence"/>
</dbReference>
<dbReference type="RefSeq" id="WP_151109024.1">
    <property type="nucleotide sequence ID" value="NZ_WKJQ01000001.1"/>
</dbReference>
<accession>A0A6A8G2I1</accession>
<dbReference type="EMBL" id="WKJQ01000001">
    <property type="protein sequence ID" value="MRW95364.1"/>
    <property type="molecule type" value="Genomic_DNA"/>
</dbReference>
<dbReference type="InterPro" id="IPR007362">
    <property type="entry name" value="DUF429"/>
</dbReference>
<reference evidence="1 2" key="1">
    <citation type="submission" date="2019-11" db="EMBL/GenBank/DDBJ databases">
        <title>Whole genome sequence of Haloferax sp. MBLA0078.</title>
        <authorList>
            <person name="Seo M.-J."/>
            <person name="Cho E.-S."/>
        </authorList>
    </citation>
    <scope>NUCLEOTIDE SEQUENCE [LARGE SCALE GENOMIC DNA]</scope>
    <source>
        <strain evidence="1 2">MBLA0078</strain>
    </source>
</reference>
<name>A0A6A8G2I1_9EURY</name>
<organism evidence="1 2">
    <name type="scientific">Haloferax marinum</name>
    <dbReference type="NCBI Taxonomy" id="2666143"/>
    <lineage>
        <taxon>Archaea</taxon>
        <taxon>Methanobacteriati</taxon>
        <taxon>Methanobacteriota</taxon>
        <taxon>Stenosarchaea group</taxon>
        <taxon>Halobacteria</taxon>
        <taxon>Halobacteriales</taxon>
        <taxon>Haloferacaceae</taxon>
        <taxon>Haloferax</taxon>
    </lineage>
</organism>
<protein>
    <submittedName>
        <fullName evidence="1">DUF429 domain-containing protein</fullName>
    </submittedName>
</protein>
<evidence type="ECO:0000313" key="1">
    <source>
        <dbReference type="EMBL" id="MRW95364.1"/>
    </source>
</evidence>
<dbReference type="AlphaFoldDB" id="A0A6A8G2I1"/>
<gene>
    <name evidence="1" type="ORF">GJR99_02100</name>
</gene>
<evidence type="ECO:0000313" key="2">
    <source>
        <dbReference type="Proteomes" id="UP000443423"/>
    </source>
</evidence>
<comment type="caution">
    <text evidence="1">The sequence shown here is derived from an EMBL/GenBank/DDBJ whole genome shotgun (WGS) entry which is preliminary data.</text>
</comment>
<dbReference type="Pfam" id="PF04250">
    <property type="entry name" value="DUF429"/>
    <property type="match status" value="1"/>
</dbReference>
<sequence>MPVTPIVVGVDGCPSGWVYACHSADGLTVRVVSDFEAIWNDVVERDATRVLVDIPIGLPSSSRRVCDAEARRRLGSRASTVFFAPARGVLDATTHERASAANRDATGYGLSIQAWNIVPKIRAVDSLLRATPRARELVHESHPELAFAAFAGQPLVEPKSTSDGRRRRLELLQDVFPDDDPAAVYRETLDRTLRRDLSRDDIVDALALTAAARFPLETIPERPPTDAVGLQMAIHVPRHVGDFPSSILEYRHNIEK</sequence>